<dbReference type="Pfam" id="PF00005">
    <property type="entry name" value="ABC_tran"/>
    <property type="match status" value="1"/>
</dbReference>
<dbReference type="GO" id="GO:0016887">
    <property type="term" value="F:ATP hydrolysis activity"/>
    <property type="evidence" value="ECO:0007669"/>
    <property type="project" value="InterPro"/>
</dbReference>
<name>A0A0M3JSB8_ANISI</name>
<dbReference type="CDD" id="cd03249">
    <property type="entry name" value="ABC_MTABC3_MDL1_MDL2"/>
    <property type="match status" value="1"/>
</dbReference>
<dbReference type="InterPro" id="IPR011527">
    <property type="entry name" value="ABC1_TM_dom"/>
</dbReference>
<feature type="domain" description="ABC transmembrane type-1" evidence="9">
    <location>
        <begin position="204"/>
        <end position="482"/>
    </location>
</feature>
<dbReference type="InterPro" id="IPR036640">
    <property type="entry name" value="ABC1_TM_sf"/>
</dbReference>
<dbReference type="Gene3D" id="3.40.50.300">
    <property type="entry name" value="P-loop containing nucleotide triphosphate hydrolases"/>
    <property type="match status" value="1"/>
</dbReference>
<comment type="subcellular location">
    <subcellularLocation>
        <location evidence="1">Membrane</location>
        <topology evidence="1">Multi-pass membrane protein</topology>
    </subcellularLocation>
</comment>
<keyword evidence="3" id="KW-0547">Nucleotide-binding</keyword>
<dbReference type="InterPro" id="IPR003439">
    <property type="entry name" value="ABC_transporter-like_ATP-bd"/>
</dbReference>
<dbReference type="Pfam" id="PF00664">
    <property type="entry name" value="ABC_membrane"/>
    <property type="match status" value="1"/>
</dbReference>
<dbReference type="CDD" id="cd18572">
    <property type="entry name" value="ABC_6TM_TAP"/>
    <property type="match status" value="1"/>
</dbReference>
<keyword evidence="4" id="KW-0067">ATP-binding</keyword>
<feature type="transmembrane region" description="Helical" evidence="7">
    <location>
        <begin position="243"/>
        <end position="268"/>
    </location>
</feature>
<evidence type="ECO:0000259" key="9">
    <source>
        <dbReference type="PROSITE" id="PS50929"/>
    </source>
</evidence>
<proteinExistence type="predicted"/>
<dbReference type="WBParaSite" id="ASIM_0001085701-mRNA-1">
    <property type="protein sequence ID" value="ASIM_0001085701-mRNA-1"/>
    <property type="gene ID" value="ASIM_0001085701"/>
</dbReference>
<dbReference type="PANTHER" id="PTHR43394:SF19">
    <property type="entry name" value="ABC TRANSPORTER B FAMILY"/>
    <property type="match status" value="1"/>
</dbReference>
<feature type="transmembrane region" description="Helical" evidence="7">
    <location>
        <begin position="201"/>
        <end position="223"/>
    </location>
</feature>
<dbReference type="InterPro" id="IPR039421">
    <property type="entry name" value="Type_1_exporter"/>
</dbReference>
<evidence type="ECO:0000256" key="6">
    <source>
        <dbReference type="ARBA" id="ARBA00023136"/>
    </source>
</evidence>
<dbReference type="InterPro" id="IPR003593">
    <property type="entry name" value="AAA+_ATPase"/>
</dbReference>
<sequence length="770" mass="86035">MRRWHALTFVFAYLFLDVSFSILPLALYNCSKRGFDISLIFKYLLLLDGYSFTETPIDFVVITNLRLFILAVAVLVKIVLDDSQLKKLILVLLPFSLFSWAFSIIKLLAFSEHASAILYCAGPWLSVLWNITATVLLLAVWQLVLMSSASWHYAALMEYSSDGSVTGDDTSAQQTLSDSSRQSTFDHAIALLKYCKAQWKWFTAGFIFLIIQSVARIFLPYLTGQVIANIVQTRGYQDLVRSVIWMAVLSVFFDGLRGGCFDYATALVNRQMRCDLFRSLVKQEIGFFDTTKTGEITSRLTSDCATMSSTVSTNLNTFLRNGLMLIGALVIMFVLSWRLTMVTFMIVPIVAFATRTYGIYYDKLSERTHSMIACANQIAEEVMSTMRTVRSFACEKKQATRFENSLDDVVKISKKRSTAFIGYTWTNAGCDHVIEVAVLLYGGHLVISGRMTADNLIAFLLYQMQLGENLYYLGTVFAGLMESVGASRKVFEYMSREPAVANTGVLKCSVSGSVRFDRVSFTYPSRPNNRVLKDMSFTIDPGETVALVGPSGGGKSSIVALIEHFYNADSGDIFIDNVSIRDFNHEYIHQKIALVAQEPILYEGSVRYNILYGWEENGTEEAMIKAAKMANVHDFVMETENGYDTNCGEKGVQLSGGQKQRIAIARALVRDPAVLILDEATSALDSENEHIVQEAIAACSKQRTVIVIAHRLSTVEKADRIIVIDNGTIVQQGRHVDLIQKNGIYKALVQRQLLVQRNVESDVQLIASTD</sequence>
<organism evidence="12">
    <name type="scientific">Anisakis simplex</name>
    <name type="common">Herring worm</name>
    <dbReference type="NCBI Taxonomy" id="6269"/>
    <lineage>
        <taxon>Eukaryota</taxon>
        <taxon>Metazoa</taxon>
        <taxon>Ecdysozoa</taxon>
        <taxon>Nematoda</taxon>
        <taxon>Chromadorea</taxon>
        <taxon>Rhabditida</taxon>
        <taxon>Spirurina</taxon>
        <taxon>Ascaridomorpha</taxon>
        <taxon>Ascaridoidea</taxon>
        <taxon>Anisakidae</taxon>
        <taxon>Anisakis</taxon>
        <taxon>Anisakis simplex complex</taxon>
    </lineage>
</organism>
<dbReference type="PROSITE" id="PS00211">
    <property type="entry name" value="ABC_TRANSPORTER_1"/>
    <property type="match status" value="1"/>
</dbReference>
<keyword evidence="5 7" id="KW-1133">Transmembrane helix</keyword>
<accession>A0A0M3JSB8</accession>
<dbReference type="FunFam" id="3.40.50.300:FF:000218">
    <property type="entry name" value="Multidrug ABC transporter ATP-binding protein"/>
    <property type="match status" value="1"/>
</dbReference>
<feature type="transmembrane region" description="Helical" evidence="7">
    <location>
        <begin position="59"/>
        <end position="76"/>
    </location>
</feature>
<evidence type="ECO:0000256" key="3">
    <source>
        <dbReference type="ARBA" id="ARBA00022741"/>
    </source>
</evidence>
<feature type="transmembrane region" description="Helical" evidence="7">
    <location>
        <begin position="116"/>
        <end position="141"/>
    </location>
</feature>
<dbReference type="SMART" id="SM00382">
    <property type="entry name" value="AAA"/>
    <property type="match status" value="1"/>
</dbReference>
<dbReference type="PANTHER" id="PTHR43394">
    <property type="entry name" value="ATP-DEPENDENT PERMEASE MDL1, MITOCHONDRIAL"/>
    <property type="match status" value="1"/>
</dbReference>
<protein>
    <submittedName>
        <fullName evidence="12">ATP-binding cassette sub-family B member 9 (inferred by orthology to a human protein)</fullName>
    </submittedName>
</protein>
<evidence type="ECO:0000256" key="2">
    <source>
        <dbReference type="ARBA" id="ARBA00022692"/>
    </source>
</evidence>
<dbReference type="EMBL" id="UYRR01030998">
    <property type="protein sequence ID" value="VDK42947.1"/>
    <property type="molecule type" value="Genomic_DNA"/>
</dbReference>
<dbReference type="OrthoDB" id="6500128at2759"/>
<dbReference type="InterPro" id="IPR017871">
    <property type="entry name" value="ABC_transporter-like_CS"/>
</dbReference>
<dbReference type="PROSITE" id="PS50929">
    <property type="entry name" value="ABC_TM1F"/>
    <property type="match status" value="1"/>
</dbReference>
<feature type="domain" description="ABC transporter" evidence="8">
    <location>
        <begin position="514"/>
        <end position="751"/>
    </location>
</feature>
<keyword evidence="2 7" id="KW-0812">Transmembrane</keyword>
<dbReference type="PROSITE" id="PS50893">
    <property type="entry name" value="ABC_TRANSPORTER_2"/>
    <property type="match status" value="1"/>
</dbReference>
<dbReference type="GO" id="GO:0016020">
    <property type="term" value="C:membrane"/>
    <property type="evidence" value="ECO:0007669"/>
    <property type="project" value="UniProtKB-SubCell"/>
</dbReference>
<dbReference type="Proteomes" id="UP000267096">
    <property type="component" value="Unassembled WGS sequence"/>
</dbReference>
<dbReference type="GO" id="GO:0015421">
    <property type="term" value="F:ABC-type oligopeptide transporter activity"/>
    <property type="evidence" value="ECO:0007669"/>
    <property type="project" value="TreeGrafter"/>
</dbReference>
<dbReference type="SUPFAM" id="SSF52540">
    <property type="entry name" value="P-loop containing nucleoside triphosphate hydrolases"/>
    <property type="match status" value="1"/>
</dbReference>
<dbReference type="AlphaFoldDB" id="A0A0M3JSB8"/>
<gene>
    <name evidence="10" type="ORF">ASIM_LOCUS10415</name>
</gene>
<evidence type="ECO:0000256" key="4">
    <source>
        <dbReference type="ARBA" id="ARBA00022840"/>
    </source>
</evidence>
<keyword evidence="6 7" id="KW-0472">Membrane</keyword>
<feature type="transmembrane region" description="Helical" evidence="7">
    <location>
        <begin position="6"/>
        <end position="28"/>
    </location>
</feature>
<dbReference type="FunFam" id="1.20.1560.10:FF:000154">
    <property type="entry name" value="HAlF transporter (PGP related)"/>
    <property type="match status" value="1"/>
</dbReference>
<dbReference type="GO" id="GO:0005524">
    <property type="term" value="F:ATP binding"/>
    <property type="evidence" value="ECO:0007669"/>
    <property type="project" value="UniProtKB-KW"/>
</dbReference>
<evidence type="ECO:0000313" key="12">
    <source>
        <dbReference type="WBParaSite" id="ASIM_0001085701-mRNA-1"/>
    </source>
</evidence>
<evidence type="ECO:0000256" key="7">
    <source>
        <dbReference type="SAM" id="Phobius"/>
    </source>
</evidence>
<keyword evidence="11" id="KW-1185">Reference proteome</keyword>
<dbReference type="Gene3D" id="1.20.1560.10">
    <property type="entry name" value="ABC transporter type 1, transmembrane domain"/>
    <property type="match status" value="1"/>
</dbReference>
<evidence type="ECO:0000256" key="1">
    <source>
        <dbReference type="ARBA" id="ARBA00004141"/>
    </source>
</evidence>
<evidence type="ECO:0000313" key="10">
    <source>
        <dbReference type="EMBL" id="VDK42947.1"/>
    </source>
</evidence>
<dbReference type="PIRSF" id="PIRSF002773">
    <property type="entry name" value="ABC_prm/ATPase_B"/>
    <property type="match status" value="1"/>
</dbReference>
<evidence type="ECO:0000256" key="5">
    <source>
        <dbReference type="ARBA" id="ARBA00022989"/>
    </source>
</evidence>
<evidence type="ECO:0000313" key="11">
    <source>
        <dbReference type="Proteomes" id="UP000267096"/>
    </source>
</evidence>
<evidence type="ECO:0000259" key="8">
    <source>
        <dbReference type="PROSITE" id="PS50893"/>
    </source>
</evidence>
<dbReference type="SUPFAM" id="SSF90123">
    <property type="entry name" value="ABC transporter transmembrane region"/>
    <property type="match status" value="1"/>
</dbReference>
<reference evidence="12" key="1">
    <citation type="submission" date="2017-02" db="UniProtKB">
        <authorList>
            <consortium name="WormBaseParasite"/>
        </authorList>
    </citation>
    <scope>IDENTIFICATION</scope>
</reference>
<reference evidence="10 11" key="2">
    <citation type="submission" date="2018-11" db="EMBL/GenBank/DDBJ databases">
        <authorList>
            <consortium name="Pathogen Informatics"/>
        </authorList>
    </citation>
    <scope>NUCLEOTIDE SEQUENCE [LARGE SCALE GENOMIC DNA]</scope>
</reference>
<dbReference type="InterPro" id="IPR027417">
    <property type="entry name" value="P-loop_NTPase"/>
</dbReference>
<feature type="transmembrane region" description="Helical" evidence="7">
    <location>
        <begin position="88"/>
        <end position="110"/>
    </location>
</feature>